<reference evidence="1 2" key="1">
    <citation type="submission" date="2018-06" db="EMBL/GenBank/DDBJ databases">
        <authorList>
            <consortium name="Pathogen Informatics"/>
            <person name="Doyle S."/>
        </authorList>
    </citation>
    <scope>NUCLEOTIDE SEQUENCE [LARGE SCALE GENOMIC DNA]</scope>
    <source>
        <strain evidence="1 2">NCTC5664</strain>
    </source>
</reference>
<protein>
    <submittedName>
        <fullName evidence="1">Prophage L54a, replicative DNA helicase</fullName>
    </submittedName>
</protein>
<keyword evidence="1" id="KW-0347">Helicase</keyword>
<dbReference type="AlphaFoldDB" id="A0A380DMB7"/>
<proteinExistence type="predicted"/>
<dbReference type="GO" id="GO:0004386">
    <property type="term" value="F:helicase activity"/>
    <property type="evidence" value="ECO:0007669"/>
    <property type="project" value="UniProtKB-KW"/>
</dbReference>
<organism evidence="1 2">
    <name type="scientific">Staphylococcus aureus</name>
    <dbReference type="NCBI Taxonomy" id="1280"/>
    <lineage>
        <taxon>Bacteria</taxon>
        <taxon>Bacillati</taxon>
        <taxon>Bacillota</taxon>
        <taxon>Bacilli</taxon>
        <taxon>Bacillales</taxon>
        <taxon>Staphylococcaceae</taxon>
        <taxon>Staphylococcus</taxon>
    </lineage>
</organism>
<evidence type="ECO:0000313" key="1">
    <source>
        <dbReference type="EMBL" id="SUK33552.1"/>
    </source>
</evidence>
<keyword evidence="1" id="KW-0067">ATP-binding</keyword>
<evidence type="ECO:0000313" key="2">
    <source>
        <dbReference type="Proteomes" id="UP000254502"/>
    </source>
</evidence>
<dbReference type="EMBL" id="UHAQ01000002">
    <property type="protein sequence ID" value="SUK33552.1"/>
    <property type="molecule type" value="Genomic_DNA"/>
</dbReference>
<accession>A0A380DMB7</accession>
<keyword evidence="1" id="KW-0547">Nucleotide-binding</keyword>
<name>A0A380DMB7_STAAU</name>
<gene>
    <name evidence="1" type="ORF">NCTC5664_00467</name>
</gene>
<sequence>MNYGQFEIESTIIATLLKQPDVLEKIRVKDYMFTTKSLKPFSIM</sequence>
<keyword evidence="1" id="KW-0378">Hydrolase</keyword>
<dbReference type="Proteomes" id="UP000254502">
    <property type="component" value="Unassembled WGS sequence"/>
</dbReference>